<dbReference type="STRING" id="1618333.UR93_C0001G0072"/>
<dbReference type="SUPFAM" id="SSF56047">
    <property type="entry name" value="Ribosomal protein S8"/>
    <property type="match status" value="1"/>
</dbReference>
<evidence type="ECO:0000313" key="7">
    <source>
        <dbReference type="Proteomes" id="UP000034316"/>
    </source>
</evidence>
<comment type="caution">
    <text evidence="6">The sequence shown here is derived from an EMBL/GenBank/DDBJ whole genome shotgun (WGS) entry which is preliminary data.</text>
</comment>
<evidence type="ECO:0000256" key="4">
    <source>
        <dbReference type="ARBA" id="ARBA00035258"/>
    </source>
</evidence>
<evidence type="ECO:0000256" key="5">
    <source>
        <dbReference type="ARBA" id="ARBA00035525"/>
    </source>
</evidence>
<dbReference type="GO" id="GO:0005840">
    <property type="term" value="C:ribosome"/>
    <property type="evidence" value="ECO:0007669"/>
    <property type="project" value="UniProtKB-KW"/>
</dbReference>
<gene>
    <name evidence="6" type="ORF">UR93_C0001G0072</name>
</gene>
<keyword evidence="3" id="KW-0687">Ribonucleoprotein</keyword>
<dbReference type="Gene3D" id="3.30.1490.10">
    <property type="match status" value="1"/>
</dbReference>
<dbReference type="InterPro" id="IPR000630">
    <property type="entry name" value="Ribosomal_uS8"/>
</dbReference>
<reference evidence="6 7" key="1">
    <citation type="journal article" date="2015" name="Nature">
        <title>rRNA introns, odd ribosomes, and small enigmatic genomes across a large radiation of phyla.</title>
        <authorList>
            <person name="Brown C.T."/>
            <person name="Hug L.A."/>
            <person name="Thomas B.C."/>
            <person name="Sharon I."/>
            <person name="Castelle C.J."/>
            <person name="Singh A."/>
            <person name="Wilkins M.J."/>
            <person name="Williams K.H."/>
            <person name="Banfield J.F."/>
        </authorList>
    </citation>
    <scope>NUCLEOTIDE SEQUENCE [LARGE SCALE GENOMIC DNA]</scope>
</reference>
<evidence type="ECO:0000256" key="3">
    <source>
        <dbReference type="ARBA" id="ARBA00023274"/>
    </source>
</evidence>
<protein>
    <recommendedName>
        <fullName evidence="4">Small ribosomal subunit protein uS8</fullName>
    </recommendedName>
    <alternativeName>
        <fullName evidence="5">30S ribosomal protein S8</fullName>
    </alternativeName>
</protein>
<dbReference type="GO" id="GO:0006412">
    <property type="term" value="P:translation"/>
    <property type="evidence" value="ECO:0007669"/>
    <property type="project" value="InterPro"/>
</dbReference>
<dbReference type="EMBL" id="LBRB01000001">
    <property type="protein sequence ID" value="KKP89240.1"/>
    <property type="molecule type" value="Genomic_DNA"/>
</dbReference>
<dbReference type="InterPro" id="IPR035987">
    <property type="entry name" value="Ribosomal_uS8_sf"/>
</dbReference>
<dbReference type="Proteomes" id="UP000034316">
    <property type="component" value="Unassembled WGS sequence"/>
</dbReference>
<name>A0A0G0FP73_9BACT</name>
<evidence type="ECO:0000313" key="6">
    <source>
        <dbReference type="EMBL" id="KKP89240.1"/>
    </source>
</evidence>
<organism evidence="6 7">
    <name type="scientific">Berkelbacteria bacterium GW2011_GWA2_35_9</name>
    <dbReference type="NCBI Taxonomy" id="1618333"/>
    <lineage>
        <taxon>Bacteria</taxon>
        <taxon>Candidatus Berkelbacteria</taxon>
    </lineage>
</organism>
<dbReference type="GO" id="GO:0003735">
    <property type="term" value="F:structural constituent of ribosome"/>
    <property type="evidence" value="ECO:0007669"/>
    <property type="project" value="InterPro"/>
</dbReference>
<dbReference type="Gene3D" id="3.30.1370.30">
    <property type="match status" value="1"/>
</dbReference>
<evidence type="ECO:0000256" key="1">
    <source>
        <dbReference type="ARBA" id="ARBA00006471"/>
    </source>
</evidence>
<sequence>MDKVANLLITIKNAYRSNKTPIFVKSSKFKLEILKILKKYKYIVDFKIIEDGNIEINLDTENMIDMPVKRDSKPGRRLYIKSKDVFSPRKGIIILSTSKGLKESREARKEKIGGEKLFSIIE</sequence>
<dbReference type="AlphaFoldDB" id="A0A0G0FP73"/>
<dbReference type="PANTHER" id="PTHR11758">
    <property type="entry name" value="40S RIBOSOMAL PROTEIN S15A"/>
    <property type="match status" value="1"/>
</dbReference>
<proteinExistence type="inferred from homology"/>
<dbReference type="GO" id="GO:1990904">
    <property type="term" value="C:ribonucleoprotein complex"/>
    <property type="evidence" value="ECO:0007669"/>
    <property type="project" value="UniProtKB-KW"/>
</dbReference>
<dbReference type="Pfam" id="PF00410">
    <property type="entry name" value="Ribosomal_S8"/>
    <property type="match status" value="1"/>
</dbReference>
<evidence type="ECO:0000256" key="2">
    <source>
        <dbReference type="ARBA" id="ARBA00022980"/>
    </source>
</evidence>
<accession>A0A0G0FP73</accession>
<keyword evidence="2 6" id="KW-0689">Ribosomal protein</keyword>
<comment type="similarity">
    <text evidence="1">Belongs to the universal ribosomal protein uS8 family.</text>
</comment>